<organism evidence="4">
    <name type="scientific">Anisakis simplex</name>
    <name type="common">Herring worm</name>
    <dbReference type="NCBI Taxonomy" id="6269"/>
    <lineage>
        <taxon>Eukaryota</taxon>
        <taxon>Metazoa</taxon>
        <taxon>Ecdysozoa</taxon>
        <taxon>Nematoda</taxon>
        <taxon>Chromadorea</taxon>
        <taxon>Rhabditida</taxon>
        <taxon>Spirurina</taxon>
        <taxon>Ascaridomorpha</taxon>
        <taxon>Ascaridoidea</taxon>
        <taxon>Anisakidae</taxon>
        <taxon>Anisakis</taxon>
        <taxon>Anisakis simplex complex</taxon>
    </lineage>
</organism>
<sequence length="363" mass="39643">MLQVLTVLQIIPATCRFADYCWATWHVMARRAGPLNKKQIDEMERTGAIPDKLTDAFCRAGSVLLLVHPLFSGAPVKVFGRPGEKVLEAAEYLGTYAVLDMPETAAAESTPETTKTPLPTITEEEEDLPGPSSRPDFPIPNIVLTTPNNHNYNLNDGSPQLIDSPTTSPSSPSSSSSSSPNSPTNTTTRCRYNFRNPRREVTPLTPRINPEFEAANTSSLTPQHAAELADTIPPPYKIASCRAAPGAPRHLPPWPPGKYTSGGRNVTILTVRFRNLLYLVRAHGQGARRPLGEATNNSNGCTPRREVCISTEEGDGGPKRYRRASPGVGSRWHIHRAAWSNLGDPGPGEEEKKNDLTPRLMEI</sequence>
<feature type="region of interest" description="Disordered" evidence="1">
    <location>
        <begin position="339"/>
        <end position="363"/>
    </location>
</feature>
<feature type="compositionally biased region" description="Low complexity" evidence="1">
    <location>
        <begin position="103"/>
        <end position="117"/>
    </location>
</feature>
<dbReference type="WBParaSite" id="ASIM_0001641601-mRNA-1">
    <property type="protein sequence ID" value="ASIM_0001641601-mRNA-1"/>
    <property type="gene ID" value="ASIM_0001641601"/>
</dbReference>
<protein>
    <submittedName>
        <fullName evidence="2 4">Uncharacterized protein</fullName>
    </submittedName>
</protein>
<reference evidence="4" key="1">
    <citation type="submission" date="2017-02" db="UniProtKB">
        <authorList>
            <consortium name="WormBaseParasite"/>
        </authorList>
    </citation>
    <scope>IDENTIFICATION</scope>
</reference>
<dbReference type="AlphaFoldDB" id="A0A0M3K625"/>
<evidence type="ECO:0000313" key="4">
    <source>
        <dbReference type="WBParaSite" id="ASIM_0001641601-mRNA-1"/>
    </source>
</evidence>
<keyword evidence="3" id="KW-1185">Reference proteome</keyword>
<feature type="compositionally biased region" description="Basic and acidic residues" evidence="1">
    <location>
        <begin position="349"/>
        <end position="363"/>
    </location>
</feature>
<feature type="region of interest" description="Disordered" evidence="1">
    <location>
        <begin position="103"/>
        <end position="194"/>
    </location>
</feature>
<dbReference type="EMBL" id="UYRR01032591">
    <property type="protein sequence ID" value="VDK56131.1"/>
    <property type="molecule type" value="Genomic_DNA"/>
</dbReference>
<gene>
    <name evidence="2" type="ORF">ASIM_LOCUS15825</name>
</gene>
<feature type="compositionally biased region" description="Low complexity" evidence="1">
    <location>
        <begin position="164"/>
        <end position="188"/>
    </location>
</feature>
<evidence type="ECO:0000313" key="3">
    <source>
        <dbReference type="Proteomes" id="UP000267096"/>
    </source>
</evidence>
<name>A0A0M3K625_ANISI</name>
<dbReference type="Proteomes" id="UP000267096">
    <property type="component" value="Unassembled WGS sequence"/>
</dbReference>
<proteinExistence type="predicted"/>
<evidence type="ECO:0000256" key="1">
    <source>
        <dbReference type="SAM" id="MobiDB-lite"/>
    </source>
</evidence>
<feature type="compositionally biased region" description="Polar residues" evidence="1">
    <location>
        <begin position="143"/>
        <end position="163"/>
    </location>
</feature>
<evidence type="ECO:0000313" key="2">
    <source>
        <dbReference type="EMBL" id="VDK56131.1"/>
    </source>
</evidence>
<accession>A0A0M3K625</accession>
<reference evidence="2 3" key="2">
    <citation type="submission" date="2018-11" db="EMBL/GenBank/DDBJ databases">
        <authorList>
            <consortium name="Pathogen Informatics"/>
        </authorList>
    </citation>
    <scope>NUCLEOTIDE SEQUENCE [LARGE SCALE GENOMIC DNA]</scope>
</reference>